<evidence type="ECO:0000313" key="1">
    <source>
        <dbReference type="EMBL" id="CAK0906217.1"/>
    </source>
</evidence>
<evidence type="ECO:0000313" key="2">
    <source>
        <dbReference type="Proteomes" id="UP001189429"/>
    </source>
</evidence>
<name>A0ABN9Y5E3_9DINO</name>
<comment type="caution">
    <text evidence="1">The sequence shown here is derived from an EMBL/GenBank/DDBJ whole genome shotgun (WGS) entry which is preliminary data.</text>
</comment>
<dbReference type="EMBL" id="CAUYUJ010021660">
    <property type="protein sequence ID" value="CAK0906217.1"/>
    <property type="molecule type" value="Genomic_DNA"/>
</dbReference>
<evidence type="ECO:0008006" key="3">
    <source>
        <dbReference type="Google" id="ProtNLM"/>
    </source>
</evidence>
<organism evidence="1 2">
    <name type="scientific">Prorocentrum cordatum</name>
    <dbReference type="NCBI Taxonomy" id="2364126"/>
    <lineage>
        <taxon>Eukaryota</taxon>
        <taxon>Sar</taxon>
        <taxon>Alveolata</taxon>
        <taxon>Dinophyceae</taxon>
        <taxon>Prorocentrales</taxon>
        <taxon>Prorocentraceae</taxon>
        <taxon>Prorocentrum</taxon>
    </lineage>
</organism>
<dbReference type="Proteomes" id="UP001189429">
    <property type="component" value="Unassembled WGS sequence"/>
</dbReference>
<proteinExistence type="predicted"/>
<protein>
    <recommendedName>
        <fullName evidence="3">Pentatricopeptide repeat-containing protein</fullName>
    </recommendedName>
</protein>
<gene>
    <name evidence="1" type="ORF">PCOR1329_LOCUS81629</name>
</gene>
<accession>A0ABN9Y5E3</accession>
<reference evidence="1" key="1">
    <citation type="submission" date="2023-10" db="EMBL/GenBank/DDBJ databases">
        <authorList>
            <person name="Chen Y."/>
            <person name="Shah S."/>
            <person name="Dougan E. K."/>
            <person name="Thang M."/>
            <person name="Chan C."/>
        </authorList>
    </citation>
    <scope>NUCLEOTIDE SEQUENCE [LARGE SCALE GENOMIC DNA]</scope>
</reference>
<sequence>MGEAKLEPNVISFNDGISVCEKGEQWQRALVLLSAMRESKLERNAIYIRMPGQPRVRMAGDTVGPKSARDVSHNAEEQRVSERWSVAAGSLALLNEMWEAMLGVGRYHNFSVVIIGCQKGRALAADAGGAQRDAGGSAGAQYHHQLYRWDQRVLEGQSMAAGSVAAQRGVVGEVGPRHCQLQRWDQCVRQERVIAA</sequence>
<keyword evidence="2" id="KW-1185">Reference proteome</keyword>